<feature type="region of interest" description="Disordered" evidence="13">
    <location>
        <begin position="1312"/>
        <end position="1331"/>
    </location>
</feature>
<comment type="similarity">
    <text evidence="3">Belongs to the nuclear hormone receptor family. NR1 subfamily.</text>
</comment>
<feature type="region of interest" description="Disordered" evidence="13">
    <location>
        <begin position="898"/>
        <end position="1034"/>
    </location>
</feature>
<keyword evidence="4" id="KW-0479">Metal-binding</keyword>
<feature type="compositionally biased region" description="Low complexity" evidence="13">
    <location>
        <begin position="1131"/>
        <end position="1155"/>
    </location>
</feature>
<dbReference type="Gene3D" id="1.10.565.10">
    <property type="entry name" value="Retinoid X Receptor"/>
    <property type="match status" value="1"/>
</dbReference>
<evidence type="ECO:0000256" key="3">
    <source>
        <dbReference type="ARBA" id="ARBA00008092"/>
    </source>
</evidence>
<feature type="compositionally biased region" description="Basic and acidic residues" evidence="13">
    <location>
        <begin position="14"/>
        <end position="58"/>
    </location>
</feature>
<dbReference type="FunFam" id="3.30.50.10:FF:000013">
    <property type="entry name" value="Nuclear receptor subfamily 1 group D member 2"/>
    <property type="match status" value="1"/>
</dbReference>
<evidence type="ECO:0000256" key="8">
    <source>
        <dbReference type="ARBA" id="ARBA00023125"/>
    </source>
</evidence>
<feature type="compositionally biased region" description="Basic residues" evidence="13">
    <location>
        <begin position="954"/>
        <end position="967"/>
    </location>
</feature>
<evidence type="ECO:0000259" key="14">
    <source>
        <dbReference type="PROSITE" id="PS51030"/>
    </source>
</evidence>
<evidence type="ECO:0000256" key="13">
    <source>
        <dbReference type="SAM" id="MobiDB-lite"/>
    </source>
</evidence>
<organism evidence="16 17">
    <name type="scientific">Anopheles atroparvus</name>
    <name type="common">European mosquito</name>
    <dbReference type="NCBI Taxonomy" id="41427"/>
    <lineage>
        <taxon>Eukaryota</taxon>
        <taxon>Metazoa</taxon>
        <taxon>Ecdysozoa</taxon>
        <taxon>Arthropoda</taxon>
        <taxon>Hexapoda</taxon>
        <taxon>Insecta</taxon>
        <taxon>Pterygota</taxon>
        <taxon>Neoptera</taxon>
        <taxon>Endopterygota</taxon>
        <taxon>Diptera</taxon>
        <taxon>Nematocera</taxon>
        <taxon>Culicoidea</taxon>
        <taxon>Culicidae</taxon>
        <taxon>Anophelinae</taxon>
        <taxon>Anopheles</taxon>
    </lineage>
</organism>
<dbReference type="SMART" id="SM00399">
    <property type="entry name" value="ZnF_C4"/>
    <property type="match status" value="1"/>
</dbReference>
<feature type="region of interest" description="Disordered" evidence="13">
    <location>
        <begin position="296"/>
        <end position="396"/>
    </location>
</feature>
<feature type="compositionally biased region" description="Basic and acidic residues" evidence="13">
    <location>
        <begin position="223"/>
        <end position="258"/>
    </location>
</feature>
<evidence type="ECO:0000313" key="17">
    <source>
        <dbReference type="Proteomes" id="UP000075880"/>
    </source>
</evidence>
<feature type="region of interest" description="Disordered" evidence="13">
    <location>
        <begin position="790"/>
        <end position="825"/>
    </location>
</feature>
<dbReference type="InterPro" id="IPR001628">
    <property type="entry name" value="Znf_hrmn_rcpt"/>
</dbReference>
<dbReference type="PANTHER" id="PTHR24082">
    <property type="entry name" value="NUCLEAR HORMONE RECEPTOR"/>
    <property type="match status" value="1"/>
</dbReference>
<keyword evidence="8" id="KW-0238">DNA-binding</keyword>
<sequence length="1548" mass="164452">MQCIRNGAGSGAEGDDRKILIKAPEGDHAKMQQGEGDHLGEGESRNEREEKERRDGPEVRTFLVGDNQCIVYSPRAVGGGEPMGGVPPRSTSPPFLPPRSSLTSHLPPKKTLKLALSMPAAAAALTVASGQGPRRVTSPSLLPPPPPPPLAPRRSPDPTERLARIQIVSKAQEQTNGAKEGEVEERVAPVGATVGGGGGVSQGVHVIRDGRFYQPDPPGPEQRPMEPVRRSYGEDRHQPHHMGEEREGAMSAREEVRGPQHPGSIIVVNGSATVASLSRIPSPHERIEEGEAMERSVLQQHRSPHAHTTTILVTHDRPSAIYKPTVATSSSATVSSSNRTPQHQPSYSSGLQHQQQQPANGHVTSMQPPPPPPPLKQLSKGGGSGGHEEPSSSMPDLEFDGTTVLCRVCGDKASGFHYGVHSCEGCKGFFRRSIQQKIQYRPCTKNQQCSILRINRNRCQYCRLKKCIAVGMSRDAVRFGRVPKREKARILAAMQQSTQNRGNQRALASELDDQPRLLASVLQAHVETCEFTREKVSAMRQRARDCPNYSMPTLACPLNPAPELQSEQEFSQRFAHVIRGVIDFAGMIPGFQLLTQDDKFTLLKAGLFDALFVRLICMFDTTINSIICLNGQVMRRDTIQNGANARFLVDSTFNFAERMNSMHLTDAEIGLFCAIVLITPDRPGLRNVELIERMYTKLKACLQTVITQNRPDKPEFMQELLRTMPDLRTLSTLHTEKLVVFRTEHKELLRQQMWSNEEDHGAVLSDAKSPASSTASWSCDGNQVEVEIAKSPMSSVSSTESTETSSSSSSSGEYHHHLHHHGSISSASSASAPLLAATLSGACPIIRHRASSGSSAEDDLIGGTAQHLAQNGLTITPVIRSVGSSSSASSSSLSSAAASASSSSTNNHHHHHHVSRYRKLDSPTDSGIESGNEKHDHPSTPHSLLQQHQQQQLQHHHHHLHSHHHPKPASSVSSGSSSCSSPRSSLEDQVLDDSTTTTSSSNKVNGSSPPPPATTTTTTTTAPTARHGSVDNMPVLKRVLQAPPLYDTNSLMDEAYKPHKKFRAMRHRESEAEAAVASSSSSTSVASASASAAPASSSSSSTASSSSSSSASPASSSGSVGNNQPPQRLETTVVTVLASSSSPRPTTQQQQPPQLNHHHLHQHQQTPPPPPPPQHHQSQLHMHLTRPQTSSSTSASSANQSFQQHHSSSTSSSSSVLSAALRCSPQPVQHHYSSLSSTHSVLAKSLMEEPRMTPEQMKRTDIIHNYIMRESAHEQQQNYIKQQQQQQGGLLVCGNGGSSGVFQRASPHLTVSAVSPAPSSSSCSSGGGSPAANGGCPYAGSMGGASGARWHSSNGSASASVITTTGLRGQQTPPSPGSSSSGSGAGSLTPPDTSSSSSSSLSVSSPPSAASPSSTSIRYFQSPHSTMTSPAPPASPSSMGVVRTLTPSPRLIELKVDIGSAPGAGTTTITAASLDPCQQPLNLSKKSPSPAPHVVSVLQRPATVNGAITSPAPSASPAATAVVVTTSGSNGASNVTANPTIHKILLEA</sequence>
<feature type="compositionally biased region" description="Polar residues" evidence="13">
    <location>
        <begin position="1118"/>
        <end position="1130"/>
    </location>
</feature>
<evidence type="ECO:0000256" key="9">
    <source>
        <dbReference type="ARBA" id="ARBA00023163"/>
    </source>
</evidence>
<feature type="region of interest" description="Disordered" evidence="13">
    <location>
        <begin position="1062"/>
        <end position="1213"/>
    </location>
</feature>
<dbReference type="CDD" id="cd06940">
    <property type="entry name" value="NR_LBD_REV_ERB"/>
    <property type="match status" value="1"/>
</dbReference>
<dbReference type="GO" id="GO:0018990">
    <property type="term" value="P:ecdysis, chitin-based cuticle"/>
    <property type="evidence" value="ECO:0007669"/>
    <property type="project" value="UniProtKB-ARBA"/>
</dbReference>
<dbReference type="PANTHER" id="PTHR24082:SF473">
    <property type="entry name" value="ECDYSONE-INDUCED PROTEIN 75B, ISOFORM B"/>
    <property type="match status" value="1"/>
</dbReference>
<feature type="compositionally biased region" description="Basic residues" evidence="13">
    <location>
        <begin position="907"/>
        <end position="917"/>
    </location>
</feature>
<dbReference type="GO" id="GO:0009755">
    <property type="term" value="P:hormone-mediated signaling pathway"/>
    <property type="evidence" value="ECO:0007669"/>
    <property type="project" value="TreeGrafter"/>
</dbReference>
<evidence type="ECO:0000256" key="7">
    <source>
        <dbReference type="ARBA" id="ARBA00023015"/>
    </source>
</evidence>
<dbReference type="GO" id="GO:0020037">
    <property type="term" value="F:heme binding"/>
    <property type="evidence" value="ECO:0007669"/>
    <property type="project" value="UniProtKB-ARBA"/>
</dbReference>
<dbReference type="GO" id="GO:0005634">
    <property type="term" value="C:nucleus"/>
    <property type="evidence" value="ECO:0007669"/>
    <property type="project" value="UniProtKB-SubCell"/>
</dbReference>
<evidence type="ECO:0000256" key="11">
    <source>
        <dbReference type="ARBA" id="ARBA00023242"/>
    </source>
</evidence>
<feature type="compositionally biased region" description="Low complexity" evidence="13">
    <location>
        <begin position="325"/>
        <end position="337"/>
    </location>
</feature>
<protein>
    <recommendedName>
        <fullName evidence="18">Ecdysone-induced protein 75B</fullName>
    </recommendedName>
</protein>
<feature type="compositionally biased region" description="Low complexity" evidence="13">
    <location>
        <begin position="1014"/>
        <end position="1025"/>
    </location>
</feature>
<dbReference type="EnsemblMetazoa" id="ENSAATROPT013341">
    <property type="protein sequence ID" value="ENSAATROPP012131"/>
    <property type="gene ID" value="ENSAATROPG010853"/>
</dbReference>
<name>A0AAG5DLX5_ANOAO</name>
<dbReference type="InterPro" id="IPR001723">
    <property type="entry name" value="Nuclear_hrmn_rcpt"/>
</dbReference>
<keyword evidence="17" id="KW-1185">Reference proteome</keyword>
<feature type="compositionally biased region" description="Low complexity" evidence="13">
    <location>
        <begin position="1073"/>
        <end position="1117"/>
    </location>
</feature>
<keyword evidence="11" id="KW-0539">Nucleus</keyword>
<feature type="compositionally biased region" description="Pro residues" evidence="13">
    <location>
        <begin position="141"/>
        <end position="151"/>
    </location>
</feature>
<accession>A0AAG5DLX5</accession>
<dbReference type="InterPro" id="IPR013088">
    <property type="entry name" value="Znf_NHR/GATA"/>
</dbReference>
<dbReference type="GO" id="GO:0030154">
    <property type="term" value="P:cell differentiation"/>
    <property type="evidence" value="ECO:0007669"/>
    <property type="project" value="TreeGrafter"/>
</dbReference>
<dbReference type="GO" id="GO:0008270">
    <property type="term" value="F:zinc ion binding"/>
    <property type="evidence" value="ECO:0007669"/>
    <property type="project" value="UniProtKB-KW"/>
</dbReference>
<keyword evidence="9" id="KW-0804">Transcription</keyword>
<feature type="compositionally biased region" description="Low complexity" evidence="13">
    <location>
        <begin position="942"/>
        <end position="953"/>
    </location>
</feature>
<dbReference type="GO" id="GO:0000978">
    <property type="term" value="F:RNA polymerase II cis-regulatory region sequence-specific DNA binding"/>
    <property type="evidence" value="ECO:0007669"/>
    <property type="project" value="TreeGrafter"/>
</dbReference>
<feature type="domain" description="Nuclear receptor" evidence="14">
    <location>
        <begin position="403"/>
        <end position="479"/>
    </location>
</feature>
<dbReference type="PROSITE" id="PS00031">
    <property type="entry name" value="NUCLEAR_REC_DBD_1"/>
    <property type="match status" value="1"/>
</dbReference>
<dbReference type="PROSITE" id="PS51030">
    <property type="entry name" value="NUCLEAR_REC_DBD_2"/>
    <property type="match status" value="1"/>
</dbReference>
<dbReference type="InterPro" id="IPR000536">
    <property type="entry name" value="Nucl_hrmn_rcpt_lig-bd"/>
</dbReference>
<evidence type="ECO:0000256" key="1">
    <source>
        <dbReference type="ARBA" id="ARBA00004123"/>
    </source>
</evidence>
<dbReference type="Proteomes" id="UP000075880">
    <property type="component" value="Unassembled WGS sequence"/>
</dbReference>
<proteinExistence type="inferred from homology"/>
<dbReference type="GO" id="GO:0035075">
    <property type="term" value="P:response to ecdysone"/>
    <property type="evidence" value="ECO:0007669"/>
    <property type="project" value="UniProtKB-ARBA"/>
</dbReference>
<evidence type="ECO:0000256" key="6">
    <source>
        <dbReference type="ARBA" id="ARBA00022833"/>
    </source>
</evidence>
<evidence type="ECO:0000256" key="5">
    <source>
        <dbReference type="ARBA" id="ARBA00022771"/>
    </source>
</evidence>
<dbReference type="SUPFAM" id="SSF48508">
    <property type="entry name" value="Nuclear receptor ligand-binding domain"/>
    <property type="match status" value="1"/>
</dbReference>
<dbReference type="GO" id="GO:0007553">
    <property type="term" value="P:regulation of ecdysteroid metabolic process"/>
    <property type="evidence" value="ECO:0007669"/>
    <property type="project" value="UniProtKB-ARBA"/>
</dbReference>
<dbReference type="Pfam" id="PF00104">
    <property type="entry name" value="Hormone_recep"/>
    <property type="match status" value="1"/>
</dbReference>
<evidence type="ECO:0008006" key="18">
    <source>
        <dbReference type="Google" id="ProtNLM"/>
    </source>
</evidence>
<feature type="compositionally biased region" description="Basic and acidic residues" evidence="13">
    <location>
        <begin position="154"/>
        <end position="163"/>
    </location>
</feature>
<feature type="compositionally biased region" description="Low complexity" evidence="13">
    <location>
        <begin position="1369"/>
        <end position="1429"/>
    </location>
</feature>
<evidence type="ECO:0000259" key="15">
    <source>
        <dbReference type="PROSITE" id="PS51843"/>
    </source>
</evidence>
<feature type="compositionally biased region" description="Polar residues" evidence="13">
    <location>
        <begin position="338"/>
        <end position="366"/>
    </location>
</feature>
<dbReference type="GO" id="GO:0000122">
    <property type="term" value="P:negative regulation of transcription by RNA polymerase II"/>
    <property type="evidence" value="ECO:0007669"/>
    <property type="project" value="TreeGrafter"/>
</dbReference>
<reference evidence="16" key="1">
    <citation type="submission" date="2024-04" db="UniProtKB">
        <authorList>
            <consortium name="EnsemblMetazoa"/>
        </authorList>
    </citation>
    <scope>IDENTIFICATION</scope>
    <source>
        <strain evidence="16">EBRO</strain>
    </source>
</reference>
<dbReference type="CDD" id="cd07166">
    <property type="entry name" value="NR_DBD_REV_ERB"/>
    <property type="match status" value="1"/>
</dbReference>
<dbReference type="SUPFAM" id="SSF57716">
    <property type="entry name" value="Glucocorticoid receptor-like (DNA-binding domain)"/>
    <property type="match status" value="1"/>
</dbReference>
<feature type="compositionally biased region" description="Polar residues" evidence="13">
    <location>
        <begin position="297"/>
        <end position="312"/>
    </location>
</feature>
<dbReference type="Pfam" id="PF00105">
    <property type="entry name" value="zf-C4"/>
    <property type="match status" value="1"/>
</dbReference>
<keyword evidence="7" id="KW-0805">Transcription regulation</keyword>
<dbReference type="Gene3D" id="3.30.50.10">
    <property type="entry name" value="Erythroid Transcription Factor GATA-1, subunit A"/>
    <property type="match status" value="1"/>
</dbReference>
<feature type="compositionally biased region" description="Low complexity" evidence="13">
    <location>
        <begin position="970"/>
        <end position="984"/>
    </location>
</feature>
<comment type="function">
    <text evidence="12">Implicated in the regulation of ecdysone-triggered gene hierarchies. Probably plays a key role in mediating the regulation of the larval molt by 20-OH-ecdysone.</text>
</comment>
<dbReference type="PRINTS" id="PR00398">
    <property type="entry name" value="STRDHORMONER"/>
</dbReference>
<feature type="compositionally biased region" description="Low complexity" evidence="13">
    <location>
        <begin position="1188"/>
        <end position="1213"/>
    </location>
</feature>
<dbReference type="GO" id="GO:0005737">
    <property type="term" value="C:cytoplasm"/>
    <property type="evidence" value="ECO:0007669"/>
    <property type="project" value="UniProtKB-SubCell"/>
</dbReference>
<dbReference type="FunFam" id="1.10.565.10:FF:000029">
    <property type="entry name" value="Ecdysone-induced protein 75B, isoform B"/>
    <property type="match status" value="1"/>
</dbReference>
<feature type="domain" description="NR LBD" evidence="15">
    <location>
        <begin position="513"/>
        <end position="760"/>
    </location>
</feature>
<dbReference type="PROSITE" id="PS51843">
    <property type="entry name" value="NR_LBD"/>
    <property type="match status" value="1"/>
</dbReference>
<keyword evidence="6" id="KW-0862">Zinc</keyword>
<dbReference type="SMART" id="SM00430">
    <property type="entry name" value="HOLI"/>
    <property type="match status" value="1"/>
</dbReference>
<feature type="region of interest" description="Disordered" evidence="13">
    <location>
        <begin position="1366"/>
        <end position="1442"/>
    </location>
</feature>
<dbReference type="InterPro" id="IPR035500">
    <property type="entry name" value="NHR-like_dom_sf"/>
</dbReference>
<comment type="subcellular location">
    <subcellularLocation>
        <location evidence="2">Cytoplasm</location>
    </subcellularLocation>
    <subcellularLocation>
        <location evidence="1">Nucleus</location>
    </subcellularLocation>
</comment>
<dbReference type="InterPro" id="IPR050234">
    <property type="entry name" value="Nuclear_hormone_rcpt_NR1"/>
</dbReference>
<evidence type="ECO:0000256" key="10">
    <source>
        <dbReference type="ARBA" id="ARBA00023170"/>
    </source>
</evidence>
<evidence type="ECO:0000256" key="4">
    <source>
        <dbReference type="ARBA" id="ARBA00022723"/>
    </source>
</evidence>
<dbReference type="GO" id="GO:0004879">
    <property type="term" value="F:nuclear receptor activity"/>
    <property type="evidence" value="ECO:0007669"/>
    <property type="project" value="TreeGrafter"/>
</dbReference>
<feature type="region of interest" description="Disordered" evidence="13">
    <location>
        <begin position="126"/>
        <end position="266"/>
    </location>
</feature>
<dbReference type="PRINTS" id="PR00047">
    <property type="entry name" value="STROIDFINGER"/>
</dbReference>
<feature type="compositionally biased region" description="Low complexity" evidence="13">
    <location>
        <begin position="126"/>
        <end position="140"/>
    </location>
</feature>
<evidence type="ECO:0000256" key="12">
    <source>
        <dbReference type="ARBA" id="ARBA00056277"/>
    </source>
</evidence>
<evidence type="ECO:0000313" key="16">
    <source>
        <dbReference type="EnsemblMetazoa" id="ENSAATROPP012131"/>
    </source>
</evidence>
<dbReference type="GO" id="GO:0045944">
    <property type="term" value="P:positive regulation of transcription by RNA polymerase II"/>
    <property type="evidence" value="ECO:0007669"/>
    <property type="project" value="TreeGrafter"/>
</dbReference>
<feature type="compositionally biased region" description="Low complexity" evidence="13">
    <location>
        <begin position="794"/>
        <end position="812"/>
    </location>
</feature>
<keyword evidence="10" id="KW-0675">Receptor</keyword>
<evidence type="ECO:0000256" key="2">
    <source>
        <dbReference type="ARBA" id="ARBA00004496"/>
    </source>
</evidence>
<feature type="region of interest" description="Disordered" evidence="13">
    <location>
        <begin position="1"/>
        <end position="109"/>
    </location>
</feature>
<keyword evidence="5" id="KW-0863">Zinc-finger</keyword>